<sequence length="91" mass="9607">MPLYKGSSQRRAMACPSKIARDVVSSKRHIPQDDSSSSPRSRSSLPIETSSSPSDPSMQGSSEPCNSFMYASKSSLSSSSSASEGLNMPST</sequence>
<feature type="region of interest" description="Disordered" evidence="1">
    <location>
        <begin position="1"/>
        <end position="91"/>
    </location>
</feature>
<evidence type="ECO:0000256" key="1">
    <source>
        <dbReference type="SAM" id="MobiDB-lite"/>
    </source>
</evidence>
<evidence type="ECO:0000313" key="2">
    <source>
        <dbReference type="EMBL" id="JAC78214.1"/>
    </source>
</evidence>
<accession>A0A061S5E6</accession>
<proteinExistence type="predicted"/>
<feature type="compositionally biased region" description="Low complexity" evidence="1">
    <location>
        <begin position="71"/>
        <end position="83"/>
    </location>
</feature>
<name>A0A061S5E6_9CHLO</name>
<feature type="compositionally biased region" description="Polar residues" evidence="1">
    <location>
        <begin position="1"/>
        <end position="10"/>
    </location>
</feature>
<dbReference type="AlphaFoldDB" id="A0A061S5E6"/>
<reference evidence="2" key="1">
    <citation type="submission" date="2014-05" db="EMBL/GenBank/DDBJ databases">
        <title>The transcriptome of the halophilic microalga Tetraselmis sp. GSL018 isolated from the Great Salt Lake, Utah.</title>
        <authorList>
            <person name="Jinkerson R.E."/>
            <person name="D'Adamo S."/>
            <person name="Posewitz M.C."/>
        </authorList>
    </citation>
    <scope>NUCLEOTIDE SEQUENCE</scope>
    <source>
        <strain evidence="2">GSL018</strain>
    </source>
</reference>
<gene>
    <name evidence="2" type="ORF">TSPGSL018_15733</name>
</gene>
<organism evidence="2">
    <name type="scientific">Tetraselmis sp. GSL018</name>
    <dbReference type="NCBI Taxonomy" id="582737"/>
    <lineage>
        <taxon>Eukaryota</taxon>
        <taxon>Viridiplantae</taxon>
        <taxon>Chlorophyta</taxon>
        <taxon>core chlorophytes</taxon>
        <taxon>Chlorodendrophyceae</taxon>
        <taxon>Chlorodendrales</taxon>
        <taxon>Chlorodendraceae</taxon>
        <taxon>Tetraselmis</taxon>
    </lineage>
</organism>
<protein>
    <submittedName>
        <fullName evidence="2">Uncharacterized protein</fullName>
    </submittedName>
</protein>
<feature type="compositionally biased region" description="Low complexity" evidence="1">
    <location>
        <begin position="35"/>
        <end position="62"/>
    </location>
</feature>
<dbReference type="EMBL" id="GBEZ01007235">
    <property type="protein sequence ID" value="JAC78214.1"/>
    <property type="molecule type" value="Transcribed_RNA"/>
</dbReference>